<reference evidence="10 11" key="1">
    <citation type="journal article" date="2017" name="Mol. Plant">
        <title>The Genome of Medicinal Plant Macleaya cordata Provides New Insights into Benzylisoquinoline Alkaloids Metabolism.</title>
        <authorList>
            <person name="Liu X."/>
            <person name="Liu Y."/>
            <person name="Huang P."/>
            <person name="Ma Y."/>
            <person name="Qing Z."/>
            <person name="Tang Q."/>
            <person name="Cao H."/>
            <person name="Cheng P."/>
            <person name="Zheng Y."/>
            <person name="Yuan Z."/>
            <person name="Zhou Y."/>
            <person name="Liu J."/>
            <person name="Tang Z."/>
            <person name="Zhuo Y."/>
            <person name="Zhang Y."/>
            <person name="Yu L."/>
            <person name="Huang J."/>
            <person name="Yang P."/>
            <person name="Peng Q."/>
            <person name="Zhang J."/>
            <person name="Jiang W."/>
            <person name="Zhang Z."/>
            <person name="Lin K."/>
            <person name="Ro D.K."/>
            <person name="Chen X."/>
            <person name="Xiong X."/>
            <person name="Shang Y."/>
            <person name="Huang S."/>
            <person name="Zeng J."/>
        </authorList>
    </citation>
    <scope>NUCLEOTIDE SEQUENCE [LARGE SCALE GENOMIC DNA]</scope>
    <source>
        <strain evidence="11">cv. BLH2017</strain>
        <tissue evidence="10">Root</tissue>
    </source>
</reference>
<keyword evidence="5" id="KW-0804">Transcription</keyword>
<proteinExistence type="inferred from homology"/>
<dbReference type="Pfam" id="PF04539">
    <property type="entry name" value="Sigma70_r3"/>
    <property type="match status" value="1"/>
</dbReference>
<evidence type="ECO:0000256" key="5">
    <source>
        <dbReference type="ARBA" id="ARBA00023163"/>
    </source>
</evidence>
<dbReference type="InterPro" id="IPR007630">
    <property type="entry name" value="RNA_pol_sigma70_r4"/>
</dbReference>
<evidence type="ECO:0000259" key="7">
    <source>
        <dbReference type="Pfam" id="PF04539"/>
    </source>
</evidence>
<dbReference type="InterPro" id="IPR014284">
    <property type="entry name" value="RNA_pol_sigma-70_dom"/>
</dbReference>
<accession>A0A200QDG7</accession>
<dbReference type="OrthoDB" id="206108at2759"/>
<evidence type="ECO:0000256" key="6">
    <source>
        <dbReference type="SAM" id="MobiDB-lite"/>
    </source>
</evidence>
<dbReference type="NCBIfam" id="TIGR02937">
    <property type="entry name" value="sigma70-ECF"/>
    <property type="match status" value="1"/>
</dbReference>
<comment type="similarity">
    <text evidence="1">Belongs to the sigma-70 factor family.</text>
</comment>
<sequence>MVFRLDWKWVFPVQSSFPTNSSTKLYSSSVRGKEVSYESARVSILSVIPDESEPFIKDPFKAYACSSGALEIMESSSVEMEEMKMVINKGSYRTLYNPIDGITIPMQDERSTSASSLRENKTSYFSLLMDSLEKVEEIFVDADLVRLERDILIQLGKLGALNLFRACLSRNVKTTTLSLSIPVPKLPKDSPTSGAVNDQVINVTVLSGRKEERKSKRKRALEKAANISASSPAMKRISKTHQRATSSSNKKSRRLIIAKNESEMSWGVKDVANLERIRTILEEETGRMASFSSWAEAVGIDEKVLKQRLHFGWYCRDKLLKSTCSLVLYLARNYRGLGISLEDLLQAGNMGVLQGAERFDHTRGYRFSTYVQYWIRKSMSTFVARNSRGIQIPVTLARAIYQIQKARRSLHSLHGRYPDDNEIAMFTGLSLNKIRLASKCPRIVGSINQKMGDSLSVKFMEFTSDTSMESPEQIVMKQHMQKDIYDLLENLQQRERQVLILRQGLWDGQCKSLEEIGKLFNVTKEWIRKIEKSALNKVRKEEVQRNLSHYLNL</sequence>
<dbReference type="SUPFAM" id="SSF88946">
    <property type="entry name" value="Sigma2 domain of RNA polymerase sigma factors"/>
    <property type="match status" value="1"/>
</dbReference>
<dbReference type="GO" id="GO:0016987">
    <property type="term" value="F:sigma factor activity"/>
    <property type="evidence" value="ECO:0007669"/>
    <property type="project" value="UniProtKB-KW"/>
</dbReference>
<dbReference type="InterPro" id="IPR007624">
    <property type="entry name" value="RNA_pol_sigma70_r3"/>
</dbReference>
<dbReference type="PRINTS" id="PR00046">
    <property type="entry name" value="SIGMA70FCT"/>
</dbReference>
<evidence type="ECO:0000259" key="9">
    <source>
        <dbReference type="Pfam" id="PF04545"/>
    </source>
</evidence>
<dbReference type="Pfam" id="PF04545">
    <property type="entry name" value="Sigma70_r4"/>
    <property type="match status" value="1"/>
</dbReference>
<dbReference type="InterPro" id="IPR036388">
    <property type="entry name" value="WH-like_DNA-bd_sf"/>
</dbReference>
<organism evidence="10 11">
    <name type="scientific">Macleaya cordata</name>
    <name type="common">Five-seeded plume-poppy</name>
    <name type="synonym">Bocconia cordata</name>
    <dbReference type="NCBI Taxonomy" id="56857"/>
    <lineage>
        <taxon>Eukaryota</taxon>
        <taxon>Viridiplantae</taxon>
        <taxon>Streptophyta</taxon>
        <taxon>Embryophyta</taxon>
        <taxon>Tracheophyta</taxon>
        <taxon>Spermatophyta</taxon>
        <taxon>Magnoliopsida</taxon>
        <taxon>Ranunculales</taxon>
        <taxon>Papaveraceae</taxon>
        <taxon>Papaveroideae</taxon>
        <taxon>Macleaya</taxon>
    </lineage>
</organism>
<evidence type="ECO:0000313" key="11">
    <source>
        <dbReference type="Proteomes" id="UP000195402"/>
    </source>
</evidence>
<protein>
    <submittedName>
        <fullName evidence="10">RNA polymerase sigma-70</fullName>
    </submittedName>
</protein>
<feature type="domain" description="RNA polymerase sigma-70 region 4" evidence="9">
    <location>
        <begin position="487"/>
        <end position="540"/>
    </location>
</feature>
<evidence type="ECO:0000256" key="3">
    <source>
        <dbReference type="ARBA" id="ARBA00023082"/>
    </source>
</evidence>
<dbReference type="Pfam" id="PF04542">
    <property type="entry name" value="Sigma70_r2"/>
    <property type="match status" value="1"/>
</dbReference>
<evidence type="ECO:0000313" key="10">
    <source>
        <dbReference type="EMBL" id="OVA08500.1"/>
    </source>
</evidence>
<gene>
    <name evidence="10" type="ORF">BVC80_209g238</name>
</gene>
<dbReference type="EMBL" id="MVGT01002328">
    <property type="protein sequence ID" value="OVA08500.1"/>
    <property type="molecule type" value="Genomic_DNA"/>
</dbReference>
<keyword evidence="3" id="KW-0731">Sigma factor</keyword>
<name>A0A200QDG7_MACCD</name>
<dbReference type="STRING" id="56857.A0A200QDG7"/>
<dbReference type="Gene3D" id="1.10.10.10">
    <property type="entry name" value="Winged helix-like DNA-binding domain superfamily/Winged helix DNA-binding domain"/>
    <property type="match status" value="2"/>
</dbReference>
<keyword evidence="4" id="KW-0238">DNA-binding</keyword>
<dbReference type="OMA" id="HARGIQI"/>
<dbReference type="InterPro" id="IPR013325">
    <property type="entry name" value="RNA_pol_sigma_r2"/>
</dbReference>
<dbReference type="GO" id="GO:0003677">
    <property type="term" value="F:DNA binding"/>
    <property type="evidence" value="ECO:0007669"/>
    <property type="project" value="UniProtKB-KW"/>
</dbReference>
<feature type="domain" description="RNA polymerase sigma-70 region 3" evidence="7">
    <location>
        <begin position="399"/>
        <end position="473"/>
    </location>
</feature>
<evidence type="ECO:0000259" key="8">
    <source>
        <dbReference type="Pfam" id="PF04542"/>
    </source>
</evidence>
<dbReference type="AlphaFoldDB" id="A0A200QDG7"/>
<dbReference type="Gene3D" id="1.20.120.1810">
    <property type="match status" value="1"/>
</dbReference>
<dbReference type="PANTHER" id="PTHR30603:SF13">
    <property type="entry name" value="RNA POLYMERASE SIGMA FACTOR SIGC"/>
    <property type="match status" value="1"/>
</dbReference>
<dbReference type="InterPro" id="IPR050239">
    <property type="entry name" value="Sigma-70_RNA_pol_init_factors"/>
</dbReference>
<evidence type="ECO:0000256" key="2">
    <source>
        <dbReference type="ARBA" id="ARBA00023015"/>
    </source>
</evidence>
<evidence type="ECO:0000256" key="4">
    <source>
        <dbReference type="ARBA" id="ARBA00023125"/>
    </source>
</evidence>
<dbReference type="InterPro" id="IPR013324">
    <property type="entry name" value="RNA_pol_sigma_r3/r4-like"/>
</dbReference>
<dbReference type="GO" id="GO:0006352">
    <property type="term" value="P:DNA-templated transcription initiation"/>
    <property type="evidence" value="ECO:0007669"/>
    <property type="project" value="InterPro"/>
</dbReference>
<dbReference type="CDD" id="cd06171">
    <property type="entry name" value="Sigma70_r4"/>
    <property type="match status" value="1"/>
</dbReference>
<keyword evidence="11" id="KW-1185">Reference proteome</keyword>
<dbReference type="Proteomes" id="UP000195402">
    <property type="component" value="Unassembled WGS sequence"/>
</dbReference>
<keyword evidence="2" id="KW-0805">Transcription regulation</keyword>
<dbReference type="InParanoid" id="A0A200QDG7"/>
<feature type="region of interest" description="Disordered" evidence="6">
    <location>
        <begin position="208"/>
        <end position="254"/>
    </location>
</feature>
<dbReference type="PANTHER" id="PTHR30603">
    <property type="entry name" value="RNA POLYMERASE SIGMA FACTOR RPO"/>
    <property type="match status" value="1"/>
</dbReference>
<dbReference type="InterPro" id="IPR000943">
    <property type="entry name" value="RNA_pol_sigma70"/>
</dbReference>
<feature type="domain" description="RNA polymerase sigma-70 region 2" evidence="8">
    <location>
        <begin position="325"/>
        <end position="388"/>
    </location>
</feature>
<dbReference type="InterPro" id="IPR007627">
    <property type="entry name" value="RNA_pol_sigma70_r2"/>
</dbReference>
<dbReference type="FunCoup" id="A0A200QDG7">
    <property type="interactions" value="466"/>
</dbReference>
<dbReference type="SUPFAM" id="SSF88659">
    <property type="entry name" value="Sigma3 and sigma4 domains of RNA polymerase sigma factors"/>
    <property type="match status" value="2"/>
</dbReference>
<comment type="caution">
    <text evidence="10">The sequence shown here is derived from an EMBL/GenBank/DDBJ whole genome shotgun (WGS) entry which is preliminary data.</text>
</comment>
<evidence type="ECO:0000256" key="1">
    <source>
        <dbReference type="ARBA" id="ARBA00007788"/>
    </source>
</evidence>